<dbReference type="RefSeq" id="XP_060454418.1">
    <property type="nucleotide sequence ID" value="XM_060597534.1"/>
</dbReference>
<dbReference type="GeneID" id="85493023"/>
<feature type="compositionally biased region" description="Low complexity" evidence="2">
    <location>
        <begin position="234"/>
        <end position="261"/>
    </location>
</feature>
<protein>
    <recommendedName>
        <fullName evidence="3">BZIP domain-containing protein</fullName>
    </recommendedName>
</protein>
<dbReference type="CDD" id="cd14686">
    <property type="entry name" value="bZIP"/>
    <property type="match status" value="1"/>
</dbReference>
<feature type="region of interest" description="Disordered" evidence="2">
    <location>
        <begin position="121"/>
        <end position="313"/>
    </location>
</feature>
<evidence type="ECO:0000256" key="2">
    <source>
        <dbReference type="SAM" id="MobiDB-lite"/>
    </source>
</evidence>
<accession>A0AA48L1L7</accession>
<dbReference type="InterPro" id="IPR004827">
    <property type="entry name" value="bZIP"/>
</dbReference>
<name>A0AA48L1L7_9TREE</name>
<dbReference type="EMBL" id="AP028213">
    <property type="protein sequence ID" value="BEI89152.1"/>
    <property type="molecule type" value="Genomic_DNA"/>
</dbReference>
<dbReference type="KEGG" id="ccac:CcaHIS019_0205140"/>
<keyword evidence="5" id="KW-1185">Reference proteome</keyword>
<feature type="region of interest" description="Disordered" evidence="2">
    <location>
        <begin position="1"/>
        <end position="53"/>
    </location>
</feature>
<evidence type="ECO:0000256" key="1">
    <source>
        <dbReference type="SAM" id="Coils"/>
    </source>
</evidence>
<dbReference type="GO" id="GO:0003700">
    <property type="term" value="F:DNA-binding transcription factor activity"/>
    <property type="evidence" value="ECO:0007669"/>
    <property type="project" value="InterPro"/>
</dbReference>
<dbReference type="AlphaFoldDB" id="A0AA48L1L7"/>
<sequence length="346" mass="36332">MQSSGVGAPPGGPPPPGPPGGPGIPRASTADDGDNRSRNAKAQRRHREKRKAHFKALEEQVQILTAQLEDARRQVAAAQYASNTRLAYSPDDKGMQQLVSENAYLREENADLRRQVYSLRVSYGGGRDPGSAGPLPPPPADQPKTTTGIWPEVKTEAAPYGVYSAPGSAVVSSPRLPGSSHARTQSHPGEFVRDPAAEPSSANSSYPPPLYQFGSVVGDDFRGPDPARHQPQRGSSSTSSRGRLMSSSSAPSPSPYVTSAPFPTDPRAHALGGTPTQPYLVRYESAVYPPAAPPPHSLPRSAVGSGSSGSYAHATTPVQAYVPRAEGEVAWGQDVSWAAPVTGPQP</sequence>
<evidence type="ECO:0000259" key="3">
    <source>
        <dbReference type="PROSITE" id="PS00036"/>
    </source>
</evidence>
<keyword evidence="1" id="KW-0175">Coiled coil</keyword>
<organism evidence="4 5">
    <name type="scientific">Cutaneotrichosporon cavernicola</name>
    <dbReference type="NCBI Taxonomy" id="279322"/>
    <lineage>
        <taxon>Eukaryota</taxon>
        <taxon>Fungi</taxon>
        <taxon>Dikarya</taxon>
        <taxon>Basidiomycota</taxon>
        <taxon>Agaricomycotina</taxon>
        <taxon>Tremellomycetes</taxon>
        <taxon>Trichosporonales</taxon>
        <taxon>Trichosporonaceae</taxon>
        <taxon>Cutaneotrichosporon</taxon>
    </lineage>
</organism>
<gene>
    <name evidence="4" type="ORF">CcaverHIS019_0205140</name>
</gene>
<proteinExistence type="predicted"/>
<feature type="domain" description="BZIP" evidence="3">
    <location>
        <begin position="36"/>
        <end position="49"/>
    </location>
</feature>
<reference evidence="4" key="1">
    <citation type="journal article" date="2023" name="BMC Genomics">
        <title>Chromosome-level genome assemblies of Cutaneotrichosporon spp. (Trichosporonales, Basidiomycota) reveal imbalanced evolution between nucleotide sequences and chromosome synteny.</title>
        <authorList>
            <person name="Kobayashi Y."/>
            <person name="Kayamori A."/>
            <person name="Aoki K."/>
            <person name="Shiwa Y."/>
            <person name="Matsutani M."/>
            <person name="Fujita N."/>
            <person name="Sugita T."/>
            <person name="Iwasaki W."/>
            <person name="Tanaka N."/>
            <person name="Takashima M."/>
        </authorList>
    </citation>
    <scope>NUCLEOTIDE SEQUENCE</scope>
    <source>
        <strain evidence="4">HIS019</strain>
    </source>
</reference>
<feature type="coiled-coil region" evidence="1">
    <location>
        <begin position="54"/>
        <end position="115"/>
    </location>
</feature>
<dbReference type="PROSITE" id="PS00036">
    <property type="entry name" value="BZIP_BASIC"/>
    <property type="match status" value="1"/>
</dbReference>
<dbReference type="Proteomes" id="UP001233271">
    <property type="component" value="Chromosome 2"/>
</dbReference>
<feature type="compositionally biased region" description="Basic residues" evidence="2">
    <location>
        <begin position="38"/>
        <end position="53"/>
    </location>
</feature>
<evidence type="ECO:0000313" key="4">
    <source>
        <dbReference type="EMBL" id="BEI89152.1"/>
    </source>
</evidence>
<feature type="compositionally biased region" description="Pro residues" evidence="2">
    <location>
        <begin position="10"/>
        <end position="22"/>
    </location>
</feature>
<feature type="compositionally biased region" description="Basic and acidic residues" evidence="2">
    <location>
        <begin position="219"/>
        <end position="228"/>
    </location>
</feature>
<dbReference type="SUPFAM" id="SSF57959">
    <property type="entry name" value="Leucine zipper domain"/>
    <property type="match status" value="1"/>
</dbReference>
<evidence type="ECO:0000313" key="5">
    <source>
        <dbReference type="Proteomes" id="UP001233271"/>
    </source>
</evidence>
<dbReference type="InterPro" id="IPR046347">
    <property type="entry name" value="bZIP_sf"/>
</dbReference>